<dbReference type="HOGENOM" id="CLU_3042718_0_0_7"/>
<keyword evidence="2" id="KW-1185">Reference proteome</keyword>
<dbReference type="AlphaFoldDB" id="L0R9U2"/>
<dbReference type="Proteomes" id="UP000010808">
    <property type="component" value="Chromosome"/>
</dbReference>
<reference evidence="1 2" key="1">
    <citation type="submission" date="2012-10" db="EMBL/GenBank/DDBJ databases">
        <authorList>
            <person name="Genoscope - CEA"/>
        </authorList>
    </citation>
    <scope>NUCLEOTIDE SEQUENCE [LARGE SCALE GENOMIC DNA]</scope>
    <source>
        <strain evidence="2">AM13 / DSM 14728</strain>
    </source>
</reference>
<evidence type="ECO:0000313" key="1">
    <source>
        <dbReference type="EMBL" id="CCO22356.1"/>
    </source>
</evidence>
<gene>
    <name evidence="1" type="ORF">DESAM_20065</name>
</gene>
<dbReference type="EMBL" id="FO203522">
    <property type="protein sequence ID" value="CCO22356.1"/>
    <property type="molecule type" value="Genomic_DNA"/>
</dbReference>
<proteinExistence type="predicted"/>
<accession>L0R9U2</accession>
<dbReference type="KEGG" id="dhy:DESAM_20065"/>
<evidence type="ECO:0000313" key="2">
    <source>
        <dbReference type="Proteomes" id="UP000010808"/>
    </source>
</evidence>
<protein>
    <submittedName>
        <fullName evidence="1">Uncharacterized protein</fullName>
    </submittedName>
</protein>
<organism evidence="1 2">
    <name type="scientific">Maridesulfovibrio hydrothermalis AM13 = DSM 14728</name>
    <dbReference type="NCBI Taxonomy" id="1121451"/>
    <lineage>
        <taxon>Bacteria</taxon>
        <taxon>Pseudomonadati</taxon>
        <taxon>Thermodesulfobacteriota</taxon>
        <taxon>Desulfovibrionia</taxon>
        <taxon>Desulfovibrionales</taxon>
        <taxon>Desulfovibrionaceae</taxon>
        <taxon>Maridesulfovibrio</taxon>
    </lineage>
</organism>
<name>L0R9U2_9BACT</name>
<sequence>MERVEDVLQECFNSKFHFLFRTLEFIKSEKQSGIYSNQNKSVHKLTFSQLLPLS</sequence>